<dbReference type="PANTHER" id="PTHR43546:SF3">
    <property type="entry name" value="UPF0173 METAL-DEPENDENT HYDROLASE MJ1163"/>
    <property type="match status" value="1"/>
</dbReference>
<evidence type="ECO:0000313" key="4">
    <source>
        <dbReference type="EMBL" id="ARJ69784.1"/>
    </source>
</evidence>
<name>A0A1W6CY52_9RHOB</name>
<dbReference type="HAMAP" id="MF_00457">
    <property type="entry name" value="UPF0173"/>
    <property type="match status" value="1"/>
</dbReference>
<dbReference type="NCBIfam" id="NF001911">
    <property type="entry name" value="PRK00685.1"/>
    <property type="match status" value="1"/>
</dbReference>
<dbReference type="Proteomes" id="UP000193017">
    <property type="component" value="Chromosome"/>
</dbReference>
<dbReference type="InterPro" id="IPR036866">
    <property type="entry name" value="RibonucZ/Hydroxyglut_hydro"/>
</dbReference>
<dbReference type="Gene3D" id="3.60.15.10">
    <property type="entry name" value="Ribonuclease Z/Hydroxyacylglutathione hydrolase-like"/>
    <property type="match status" value="1"/>
</dbReference>
<evidence type="ECO:0000256" key="1">
    <source>
        <dbReference type="ARBA" id="ARBA00022801"/>
    </source>
</evidence>
<organism evidence="4 5">
    <name type="scientific">Paracoccus contaminans</name>
    <dbReference type="NCBI Taxonomy" id="1945662"/>
    <lineage>
        <taxon>Bacteria</taxon>
        <taxon>Pseudomonadati</taxon>
        <taxon>Pseudomonadota</taxon>
        <taxon>Alphaproteobacteria</taxon>
        <taxon>Rhodobacterales</taxon>
        <taxon>Paracoccaceae</taxon>
        <taxon>Paracoccus</taxon>
    </lineage>
</organism>
<dbReference type="InterPro" id="IPR022877">
    <property type="entry name" value="UPF0173"/>
</dbReference>
<gene>
    <name evidence="4" type="ORF">B0A89_09290</name>
</gene>
<dbReference type="OrthoDB" id="9789133at2"/>
<evidence type="ECO:0000256" key="2">
    <source>
        <dbReference type="HAMAP-Rule" id="MF_00457"/>
    </source>
</evidence>
<proteinExistence type="inferred from homology"/>
<dbReference type="PANTHER" id="PTHR43546">
    <property type="entry name" value="UPF0173 METAL-DEPENDENT HYDROLASE MJ1163-RELATED"/>
    <property type="match status" value="1"/>
</dbReference>
<protein>
    <recommendedName>
        <fullName evidence="2">UPF0173 metal-dependent hydrolase B0A89_09290</fullName>
    </recommendedName>
</protein>
<dbReference type="Pfam" id="PF12706">
    <property type="entry name" value="Lactamase_B_2"/>
    <property type="match status" value="1"/>
</dbReference>
<dbReference type="KEGG" id="pcon:B0A89_09290"/>
<accession>A0A1W6CY52</accession>
<dbReference type="SUPFAM" id="SSF56281">
    <property type="entry name" value="Metallo-hydrolase/oxidoreductase"/>
    <property type="match status" value="1"/>
</dbReference>
<feature type="domain" description="Metallo-beta-lactamase" evidence="3">
    <location>
        <begin position="7"/>
        <end position="196"/>
    </location>
</feature>
<keyword evidence="1 2" id="KW-0378">Hydrolase</keyword>
<dbReference type="GO" id="GO:0016787">
    <property type="term" value="F:hydrolase activity"/>
    <property type="evidence" value="ECO:0007669"/>
    <property type="project" value="UniProtKB-UniRule"/>
</dbReference>
<reference evidence="4 5" key="1">
    <citation type="submission" date="2017-03" db="EMBL/GenBank/DDBJ databases">
        <title>Genome sequence of Paracoccus contaminans isolated from a water microcosm.</title>
        <authorList>
            <person name="Aurass P."/>
            <person name="Karste S."/>
            <person name="Trost E."/>
            <person name="Glaeser S.P."/>
            <person name="Kaempfer P."/>
            <person name="Flieger A."/>
        </authorList>
    </citation>
    <scope>NUCLEOTIDE SEQUENCE [LARGE SCALE GENOMIC DNA]</scope>
    <source>
        <strain evidence="5">RKI 16-01929T\LMG 29738T\CCM 8701T\CIP 111112T</strain>
    </source>
</reference>
<dbReference type="AlphaFoldDB" id="A0A1W6CY52"/>
<dbReference type="STRING" id="1945662.B0A89_09290"/>
<keyword evidence="5" id="KW-1185">Reference proteome</keyword>
<sequence length="230" mass="24731">MKLTWLGHSGFRIEIEDAVILLDPWLAGNPRFPDKRRDEAITGATHVLITHGHGDHTGDALAIARELGIPIIGIADLIGYWTRTEGIEGTGFNKGGTVDLGGARVTMVNAAHSSSLEGENGPVYAGHEAGYMIAGEGRTIYVSGDTDIMADMGWMGEYHRPDIGILACGGHYTMDMAGAAWAARRYFDFKVVIPCHYGTFPLLEQSAEPLVAALPGVDVRRPAVMETLTL</sequence>
<comment type="similarity">
    <text evidence="2">Belongs to the UPF0173 family.</text>
</comment>
<dbReference type="RefSeq" id="WP_085377902.1">
    <property type="nucleotide sequence ID" value="NZ_CP020612.1"/>
</dbReference>
<dbReference type="InterPro" id="IPR001279">
    <property type="entry name" value="Metallo-B-lactamas"/>
</dbReference>
<dbReference type="SMART" id="SM00849">
    <property type="entry name" value="Lactamase_B"/>
    <property type="match status" value="1"/>
</dbReference>
<dbReference type="InterPro" id="IPR050114">
    <property type="entry name" value="UPF0173_UPF0282_UlaG_hydrolase"/>
</dbReference>
<evidence type="ECO:0000313" key="5">
    <source>
        <dbReference type="Proteomes" id="UP000193017"/>
    </source>
</evidence>
<dbReference type="EMBL" id="CP020612">
    <property type="protein sequence ID" value="ARJ69784.1"/>
    <property type="molecule type" value="Genomic_DNA"/>
</dbReference>
<evidence type="ECO:0000259" key="3">
    <source>
        <dbReference type="SMART" id="SM00849"/>
    </source>
</evidence>